<evidence type="ECO:0000256" key="10">
    <source>
        <dbReference type="ARBA" id="ARBA00022840"/>
    </source>
</evidence>
<keyword evidence="9" id="KW-0418">Kinase</keyword>
<dbReference type="SUPFAM" id="SSF55785">
    <property type="entry name" value="PYP-like sensor domain (PAS domain)"/>
    <property type="match status" value="1"/>
</dbReference>
<evidence type="ECO:0000256" key="8">
    <source>
        <dbReference type="ARBA" id="ARBA00022741"/>
    </source>
</evidence>
<dbReference type="EC" id="2.7.13.3" evidence="2"/>
<evidence type="ECO:0000256" key="4">
    <source>
        <dbReference type="ARBA" id="ARBA00022630"/>
    </source>
</evidence>
<evidence type="ECO:0000256" key="11">
    <source>
        <dbReference type="ARBA" id="ARBA00023026"/>
    </source>
</evidence>
<dbReference type="InterPro" id="IPR036890">
    <property type="entry name" value="HATPase_C_sf"/>
</dbReference>
<comment type="caution">
    <text evidence="14">The sequence shown here is derived from an EMBL/GenBank/DDBJ whole genome shotgun (WGS) entry which is preliminary data.</text>
</comment>
<dbReference type="Gene3D" id="3.30.450.20">
    <property type="entry name" value="PAS domain"/>
    <property type="match status" value="1"/>
</dbReference>
<keyword evidence="10" id="KW-0067">ATP-binding</keyword>
<dbReference type="Pfam" id="PF00989">
    <property type="entry name" value="PAS"/>
    <property type="match status" value="1"/>
</dbReference>
<keyword evidence="11" id="KW-0843">Virulence</keyword>
<accession>A0ABV6JWJ7</accession>
<dbReference type="PROSITE" id="PS50113">
    <property type="entry name" value="PAC"/>
    <property type="match status" value="1"/>
</dbReference>
<dbReference type="EMBL" id="JBHLUN010000013">
    <property type="protein sequence ID" value="MFC0410094.1"/>
    <property type="molecule type" value="Genomic_DNA"/>
</dbReference>
<dbReference type="InterPro" id="IPR035965">
    <property type="entry name" value="PAS-like_dom_sf"/>
</dbReference>
<keyword evidence="6" id="KW-0808">Transferase</keyword>
<dbReference type="SMART" id="SM00091">
    <property type="entry name" value="PAS"/>
    <property type="match status" value="1"/>
</dbReference>
<evidence type="ECO:0000313" key="14">
    <source>
        <dbReference type="EMBL" id="MFC0410094.1"/>
    </source>
</evidence>
<evidence type="ECO:0000259" key="12">
    <source>
        <dbReference type="PROSITE" id="PS50112"/>
    </source>
</evidence>
<protein>
    <recommendedName>
        <fullName evidence="2">histidine kinase</fullName>
        <ecNumber evidence="2">2.7.13.3</ecNumber>
    </recommendedName>
</protein>
<dbReference type="InterPro" id="IPR013767">
    <property type="entry name" value="PAS_fold"/>
</dbReference>
<evidence type="ECO:0000256" key="1">
    <source>
        <dbReference type="ARBA" id="ARBA00000085"/>
    </source>
</evidence>
<dbReference type="CDD" id="cd00130">
    <property type="entry name" value="PAS"/>
    <property type="match status" value="1"/>
</dbReference>
<keyword evidence="3" id="KW-0597">Phosphoprotein</keyword>
<evidence type="ECO:0000313" key="15">
    <source>
        <dbReference type="Proteomes" id="UP001589865"/>
    </source>
</evidence>
<dbReference type="NCBIfam" id="TIGR00229">
    <property type="entry name" value="sensory_box"/>
    <property type="match status" value="1"/>
</dbReference>
<dbReference type="InterPro" id="IPR000014">
    <property type="entry name" value="PAS"/>
</dbReference>
<gene>
    <name evidence="14" type="ORF">ACFFGY_17715</name>
</gene>
<evidence type="ECO:0000259" key="13">
    <source>
        <dbReference type="PROSITE" id="PS50113"/>
    </source>
</evidence>
<dbReference type="InterPro" id="IPR011102">
    <property type="entry name" value="Sig_transdc_His_kinase_HWE"/>
</dbReference>
<dbReference type="SMART" id="SM00911">
    <property type="entry name" value="HWE_HK"/>
    <property type="match status" value="1"/>
</dbReference>
<organism evidence="14 15">
    <name type="scientific">Roseomonas elaeocarpi</name>
    <dbReference type="NCBI Taxonomy" id="907779"/>
    <lineage>
        <taxon>Bacteria</taxon>
        <taxon>Pseudomonadati</taxon>
        <taxon>Pseudomonadota</taxon>
        <taxon>Alphaproteobacteria</taxon>
        <taxon>Acetobacterales</taxon>
        <taxon>Roseomonadaceae</taxon>
        <taxon>Roseomonas</taxon>
    </lineage>
</organism>
<evidence type="ECO:0000256" key="2">
    <source>
        <dbReference type="ARBA" id="ARBA00012438"/>
    </source>
</evidence>
<keyword evidence="4" id="KW-0285">Flavoprotein</keyword>
<dbReference type="RefSeq" id="WP_377045846.1">
    <property type="nucleotide sequence ID" value="NZ_JBHLUN010000013.1"/>
</dbReference>
<dbReference type="Gene3D" id="3.30.565.10">
    <property type="entry name" value="Histidine kinase-like ATPase, C-terminal domain"/>
    <property type="match status" value="1"/>
</dbReference>
<dbReference type="Proteomes" id="UP001589865">
    <property type="component" value="Unassembled WGS sequence"/>
</dbReference>
<name>A0ABV6JWJ7_9PROT</name>
<dbReference type="PANTHER" id="PTHR41523:SF7">
    <property type="entry name" value="HISTIDINE KINASE"/>
    <property type="match status" value="1"/>
</dbReference>
<dbReference type="InterPro" id="IPR000700">
    <property type="entry name" value="PAS-assoc_C"/>
</dbReference>
<evidence type="ECO:0000256" key="3">
    <source>
        <dbReference type="ARBA" id="ARBA00022553"/>
    </source>
</evidence>
<keyword evidence="8" id="KW-0547">Nucleotide-binding</keyword>
<evidence type="ECO:0000256" key="6">
    <source>
        <dbReference type="ARBA" id="ARBA00022679"/>
    </source>
</evidence>
<dbReference type="Pfam" id="PF07536">
    <property type="entry name" value="HWE_HK"/>
    <property type="match status" value="1"/>
</dbReference>
<feature type="domain" description="PAC" evidence="13">
    <location>
        <begin position="112"/>
        <end position="164"/>
    </location>
</feature>
<feature type="domain" description="PAS" evidence="12">
    <location>
        <begin position="37"/>
        <end position="84"/>
    </location>
</feature>
<sequence length="353" mass="37593">MELPPQGEAAPHPPPSYKELAQRVVELTAANRALRREADQMSLIAESATDYAIIALNLGGRITGWNSGAERLLGHTEAQALGRSGAIVFTAEDRADGVFVSELWRAFDQGSAPNERWHVRRDGTRFWAVGAMVPLLDDMGRVSGFLNIMRDGTAARDAEKRTEFLLAEARHKVKNIFAAVYALAARHAGAGGDFGPAFNAQLAALARSHELLDASAATLAEVIGRSLEPYGATGQTQAAGPPVPLNPCTATALNSIFHELATNAAKYGAFSTPEGRVEVSWVLEPAEAGGPSEVVVTWRETGGPPVSQPVHRGFGSRVIERSLAAEEGGSAQLDFRPEGVICLIRLRCEPGLS</sequence>
<proteinExistence type="predicted"/>
<dbReference type="PANTHER" id="PTHR41523">
    <property type="entry name" value="TWO-COMPONENT SYSTEM SENSOR PROTEIN"/>
    <property type="match status" value="1"/>
</dbReference>
<keyword evidence="7" id="KW-0677">Repeat</keyword>
<keyword evidence="15" id="KW-1185">Reference proteome</keyword>
<dbReference type="PROSITE" id="PS50112">
    <property type="entry name" value="PAS"/>
    <property type="match status" value="1"/>
</dbReference>
<comment type="catalytic activity">
    <reaction evidence="1">
        <text>ATP + protein L-histidine = ADP + protein N-phospho-L-histidine.</text>
        <dbReference type="EC" id="2.7.13.3"/>
    </reaction>
</comment>
<reference evidence="14 15" key="1">
    <citation type="submission" date="2024-09" db="EMBL/GenBank/DDBJ databases">
        <authorList>
            <person name="Sun Q."/>
            <person name="Mori K."/>
        </authorList>
    </citation>
    <scope>NUCLEOTIDE SEQUENCE [LARGE SCALE GENOMIC DNA]</scope>
    <source>
        <strain evidence="14 15">TBRC 5777</strain>
    </source>
</reference>
<keyword evidence="5" id="KW-0288">FMN</keyword>
<evidence type="ECO:0000256" key="5">
    <source>
        <dbReference type="ARBA" id="ARBA00022643"/>
    </source>
</evidence>
<evidence type="ECO:0000256" key="9">
    <source>
        <dbReference type="ARBA" id="ARBA00022777"/>
    </source>
</evidence>
<evidence type="ECO:0000256" key="7">
    <source>
        <dbReference type="ARBA" id="ARBA00022737"/>
    </source>
</evidence>